<organism evidence="1 2">
    <name type="scientific">Deinococcus carri</name>
    <dbReference type="NCBI Taxonomy" id="1211323"/>
    <lineage>
        <taxon>Bacteria</taxon>
        <taxon>Thermotogati</taxon>
        <taxon>Deinococcota</taxon>
        <taxon>Deinococci</taxon>
        <taxon>Deinococcales</taxon>
        <taxon>Deinococcaceae</taxon>
        <taxon>Deinococcus</taxon>
    </lineage>
</organism>
<sequence length="66" mass="6705">MVALLGAALAGVLPGNPAGDTAEEAQRQAAIAAIDQVRSRTERMLGKPGATIQTAMKAECGGRLTK</sequence>
<comment type="caution">
    <text evidence="1">The sequence shown here is derived from an EMBL/GenBank/DDBJ whole genome shotgun (WGS) entry which is preliminary data.</text>
</comment>
<reference evidence="1 2" key="1">
    <citation type="submission" date="2024-02" db="EMBL/GenBank/DDBJ databases">
        <title>Deinococcus carri NBRC 110142.</title>
        <authorList>
            <person name="Ichikawa N."/>
            <person name="Katano-Makiyama Y."/>
            <person name="Hidaka K."/>
        </authorList>
    </citation>
    <scope>NUCLEOTIDE SEQUENCE [LARGE SCALE GENOMIC DNA]</scope>
    <source>
        <strain evidence="1 2">NBRC 110142</strain>
    </source>
</reference>
<keyword evidence="2" id="KW-1185">Reference proteome</keyword>
<dbReference type="RefSeq" id="WP_345460672.1">
    <property type="nucleotide sequence ID" value="NZ_BAABRP010000001.1"/>
</dbReference>
<gene>
    <name evidence="1" type="ORF">Dcar01_00608</name>
</gene>
<evidence type="ECO:0000313" key="1">
    <source>
        <dbReference type="EMBL" id="GAA5511894.1"/>
    </source>
</evidence>
<dbReference type="Proteomes" id="UP001401887">
    <property type="component" value="Unassembled WGS sequence"/>
</dbReference>
<protein>
    <submittedName>
        <fullName evidence="1">Uncharacterized protein</fullName>
    </submittedName>
</protein>
<proteinExistence type="predicted"/>
<accession>A0ABP9W3G8</accession>
<evidence type="ECO:0000313" key="2">
    <source>
        <dbReference type="Proteomes" id="UP001401887"/>
    </source>
</evidence>
<name>A0ABP9W3G8_9DEIO</name>
<dbReference type="EMBL" id="BAABRP010000001">
    <property type="protein sequence ID" value="GAA5511894.1"/>
    <property type="molecule type" value="Genomic_DNA"/>
</dbReference>